<keyword evidence="1" id="KW-1133">Transmembrane helix</keyword>
<proteinExistence type="predicted"/>
<protein>
    <submittedName>
        <fullName evidence="3">DUF4395 domain-containing protein</fullName>
    </submittedName>
</protein>
<evidence type="ECO:0000256" key="1">
    <source>
        <dbReference type="SAM" id="Phobius"/>
    </source>
</evidence>
<dbReference type="Pfam" id="PF14340">
    <property type="entry name" value="DUF4395"/>
    <property type="match status" value="1"/>
</dbReference>
<sequence>MLSSIDPRGQRFAAAVTTFVLAIVLVTGSGWLLAVQGAVFAAGAFAGPARSPYGLFYARVVRPRLGPPRELEDAVPPRFAQAVGLAFAVVGVIGFASGLTALAYVAAGAALAAAFLNAAFGFCLGCEIYLAYRRLFPSQPNPTEVAP</sequence>
<feature type="transmembrane region" description="Helical" evidence="1">
    <location>
        <begin position="110"/>
        <end position="132"/>
    </location>
</feature>
<evidence type="ECO:0000259" key="2">
    <source>
        <dbReference type="Pfam" id="PF14340"/>
    </source>
</evidence>
<evidence type="ECO:0000313" key="4">
    <source>
        <dbReference type="Proteomes" id="UP000294739"/>
    </source>
</evidence>
<feature type="transmembrane region" description="Helical" evidence="1">
    <location>
        <begin position="38"/>
        <end position="58"/>
    </location>
</feature>
<feature type="domain" description="DUF4395" evidence="2">
    <location>
        <begin position="5"/>
        <end position="134"/>
    </location>
</feature>
<name>A0A4R5CM77_9ACTN</name>
<dbReference type="RefSeq" id="WP_131898939.1">
    <property type="nucleotide sequence ID" value="NZ_SMKZ01000041.1"/>
</dbReference>
<organism evidence="3 4">
    <name type="scientific">Jiangella asiatica</name>
    <dbReference type="NCBI Taxonomy" id="2530372"/>
    <lineage>
        <taxon>Bacteria</taxon>
        <taxon>Bacillati</taxon>
        <taxon>Actinomycetota</taxon>
        <taxon>Actinomycetes</taxon>
        <taxon>Jiangellales</taxon>
        <taxon>Jiangellaceae</taxon>
        <taxon>Jiangella</taxon>
    </lineage>
</organism>
<dbReference type="EMBL" id="SMKZ01000041">
    <property type="protein sequence ID" value="TDE01449.1"/>
    <property type="molecule type" value="Genomic_DNA"/>
</dbReference>
<accession>A0A4R5CM77</accession>
<feature type="transmembrane region" description="Helical" evidence="1">
    <location>
        <begin position="79"/>
        <end position="104"/>
    </location>
</feature>
<dbReference type="InterPro" id="IPR025508">
    <property type="entry name" value="DUF4395"/>
</dbReference>
<keyword evidence="1" id="KW-0472">Membrane</keyword>
<dbReference type="OrthoDB" id="345402at2"/>
<comment type="caution">
    <text evidence="3">The sequence shown here is derived from an EMBL/GenBank/DDBJ whole genome shotgun (WGS) entry which is preliminary data.</text>
</comment>
<reference evidence="3 4" key="1">
    <citation type="submission" date="2019-03" db="EMBL/GenBank/DDBJ databases">
        <title>Draft genome sequences of novel Actinobacteria.</title>
        <authorList>
            <person name="Sahin N."/>
            <person name="Ay H."/>
            <person name="Saygin H."/>
        </authorList>
    </citation>
    <scope>NUCLEOTIDE SEQUENCE [LARGE SCALE GENOMIC DNA]</scope>
    <source>
        <strain evidence="3 4">5K138</strain>
    </source>
</reference>
<evidence type="ECO:0000313" key="3">
    <source>
        <dbReference type="EMBL" id="TDE01449.1"/>
    </source>
</evidence>
<gene>
    <name evidence="3" type="ORF">E1269_22995</name>
</gene>
<dbReference type="Proteomes" id="UP000294739">
    <property type="component" value="Unassembled WGS sequence"/>
</dbReference>
<keyword evidence="4" id="KW-1185">Reference proteome</keyword>
<dbReference type="InParanoid" id="A0A4R5CM77"/>
<keyword evidence="1" id="KW-0812">Transmembrane</keyword>
<dbReference type="AlphaFoldDB" id="A0A4R5CM77"/>
<feature type="transmembrane region" description="Helical" evidence="1">
    <location>
        <begin position="12"/>
        <end position="32"/>
    </location>
</feature>